<gene>
    <name evidence="1" type="ORF">TRFO_16653</name>
</gene>
<sequence length="406" mass="45961">MKTSEQSFNEARLINRHSSDTIEINDVEIQERLNDFHSGKDLLKIHALNYFMTILQTDNNDKIVKKYGNDAIIYFIDLCQYGSDEMQTPALICLALCYRHRYINVNAINRAPFIDFIIENRLMRSIPESNAALSLLSILASEKPKSIMNMLSHNLLGIVPNMPPQCNYGELIDVILQQLHQQSAEVEIIVSLIPLLLNSPNPENVCHGIQCIGLLITRNWNCFDFDAFHANYPQFLISQDHLIASTAFNVLEKFPPNEADLEAIFQVLKNGGDLAHFPINYLTKTIEIWKKSPPPQLFGCLVECITKSKYSVINQAFSIMPASLCAPGIELNDQIVNIITQFIQDRTLAKRIVEVLCIILDRIQASGDIGWFINEIVNYDTEIEEIATSGDEKASVFATKLLEVMQ</sequence>
<dbReference type="InterPro" id="IPR016024">
    <property type="entry name" value="ARM-type_fold"/>
</dbReference>
<dbReference type="EMBL" id="MLAK01000545">
    <property type="protein sequence ID" value="OHT13222.1"/>
    <property type="molecule type" value="Genomic_DNA"/>
</dbReference>
<protein>
    <submittedName>
        <fullName evidence="1">Uncharacterized protein</fullName>
    </submittedName>
</protein>
<dbReference type="GeneID" id="94833818"/>
<name>A0A1J4KU84_9EUKA</name>
<evidence type="ECO:0000313" key="1">
    <source>
        <dbReference type="EMBL" id="OHT13222.1"/>
    </source>
</evidence>
<organism evidence="1 2">
    <name type="scientific">Tritrichomonas foetus</name>
    <dbReference type="NCBI Taxonomy" id="1144522"/>
    <lineage>
        <taxon>Eukaryota</taxon>
        <taxon>Metamonada</taxon>
        <taxon>Parabasalia</taxon>
        <taxon>Tritrichomonadida</taxon>
        <taxon>Tritrichomonadidae</taxon>
        <taxon>Tritrichomonas</taxon>
    </lineage>
</organism>
<proteinExistence type="predicted"/>
<dbReference type="VEuPathDB" id="TrichDB:TRFO_16653"/>
<reference evidence="1" key="1">
    <citation type="submission" date="2016-10" db="EMBL/GenBank/DDBJ databases">
        <authorList>
            <person name="Benchimol M."/>
            <person name="Almeida L.G."/>
            <person name="Vasconcelos A.T."/>
            <person name="Perreira-Neves A."/>
            <person name="Rosa I.A."/>
            <person name="Tasca T."/>
            <person name="Bogo M.R."/>
            <person name="de Souza W."/>
        </authorList>
    </citation>
    <scope>NUCLEOTIDE SEQUENCE [LARGE SCALE GENOMIC DNA]</scope>
    <source>
        <strain evidence="1">K</strain>
    </source>
</reference>
<dbReference type="RefSeq" id="XP_068366358.1">
    <property type="nucleotide sequence ID" value="XM_068499114.1"/>
</dbReference>
<evidence type="ECO:0000313" key="2">
    <source>
        <dbReference type="Proteomes" id="UP000179807"/>
    </source>
</evidence>
<dbReference type="Proteomes" id="UP000179807">
    <property type="component" value="Unassembled WGS sequence"/>
</dbReference>
<dbReference type="SUPFAM" id="SSF48371">
    <property type="entry name" value="ARM repeat"/>
    <property type="match status" value="1"/>
</dbReference>
<comment type="caution">
    <text evidence="1">The sequence shown here is derived from an EMBL/GenBank/DDBJ whole genome shotgun (WGS) entry which is preliminary data.</text>
</comment>
<accession>A0A1J4KU84</accession>
<keyword evidence="2" id="KW-1185">Reference proteome</keyword>
<dbReference type="AlphaFoldDB" id="A0A1J4KU84"/>
<dbReference type="OrthoDB" id="10607994at2759"/>